<organism evidence="5 6">
    <name type="scientific">Fundicoccus ignavus</name>
    <dbReference type="NCBI Taxonomy" id="2664442"/>
    <lineage>
        <taxon>Bacteria</taxon>
        <taxon>Bacillati</taxon>
        <taxon>Bacillota</taxon>
        <taxon>Bacilli</taxon>
        <taxon>Lactobacillales</taxon>
        <taxon>Aerococcaceae</taxon>
        <taxon>Fundicoccus</taxon>
    </lineage>
</organism>
<comment type="caution">
    <text evidence="5">The sequence shown here is derived from an EMBL/GenBank/DDBJ whole genome shotgun (WGS) entry which is preliminary data.</text>
</comment>
<dbReference type="Gene3D" id="3.40.190.10">
    <property type="entry name" value="Periplasmic binding protein-like II"/>
    <property type="match status" value="2"/>
</dbReference>
<evidence type="ECO:0000256" key="1">
    <source>
        <dbReference type="ARBA" id="ARBA00010333"/>
    </source>
</evidence>
<dbReference type="RefSeq" id="WP_153863295.1">
    <property type="nucleotide sequence ID" value="NZ_WJQS01000003.1"/>
</dbReference>
<dbReference type="GO" id="GO:0006865">
    <property type="term" value="P:amino acid transport"/>
    <property type="evidence" value="ECO:0007669"/>
    <property type="project" value="TreeGrafter"/>
</dbReference>
<evidence type="ECO:0000313" key="5">
    <source>
        <dbReference type="EMBL" id="MRI85049.1"/>
    </source>
</evidence>
<dbReference type="Pfam" id="PF00497">
    <property type="entry name" value="SBP_bac_3"/>
    <property type="match status" value="1"/>
</dbReference>
<dbReference type="Proteomes" id="UP000430975">
    <property type="component" value="Unassembled WGS sequence"/>
</dbReference>
<proteinExistence type="inferred from homology"/>
<keyword evidence="6" id="KW-1185">Reference proteome</keyword>
<evidence type="ECO:0000259" key="4">
    <source>
        <dbReference type="SMART" id="SM00062"/>
    </source>
</evidence>
<reference evidence="5 6" key="1">
    <citation type="submission" date="2019-11" db="EMBL/GenBank/DDBJ databases">
        <title>Characterisation of Fundicoccus ignavus gen. nov. sp. nov., a novel genus of the family Aerococcaceae isolated from bulk tank milk.</title>
        <authorList>
            <person name="Siebert A."/>
            <person name="Huptas C."/>
            <person name="Wenning M."/>
            <person name="Scherer S."/>
            <person name="Doll E.V."/>
        </authorList>
    </citation>
    <scope>NUCLEOTIDE SEQUENCE [LARGE SCALE GENOMIC DNA]</scope>
    <source>
        <strain evidence="5 6">WS4759</strain>
    </source>
</reference>
<dbReference type="GO" id="GO:0030288">
    <property type="term" value="C:outer membrane-bounded periplasmic space"/>
    <property type="evidence" value="ECO:0007669"/>
    <property type="project" value="TreeGrafter"/>
</dbReference>
<dbReference type="EMBL" id="WJQS01000003">
    <property type="protein sequence ID" value="MRI85049.1"/>
    <property type="molecule type" value="Genomic_DNA"/>
</dbReference>
<gene>
    <name evidence="5" type="ORF">GIY09_04070</name>
</gene>
<dbReference type="SMART" id="SM00062">
    <property type="entry name" value="PBPb"/>
    <property type="match status" value="1"/>
</dbReference>
<dbReference type="GO" id="GO:0005576">
    <property type="term" value="C:extracellular region"/>
    <property type="evidence" value="ECO:0007669"/>
    <property type="project" value="TreeGrafter"/>
</dbReference>
<keyword evidence="3" id="KW-0732">Signal</keyword>
<evidence type="ECO:0000313" key="6">
    <source>
        <dbReference type="Proteomes" id="UP000430975"/>
    </source>
</evidence>
<evidence type="ECO:0000256" key="2">
    <source>
        <dbReference type="ARBA" id="ARBA00022448"/>
    </source>
</evidence>
<protein>
    <submittedName>
        <fullName evidence="5">Transporter substrate-binding domain-containing protein</fullName>
    </submittedName>
</protein>
<dbReference type="AlphaFoldDB" id="A0A6I2GIE0"/>
<dbReference type="PANTHER" id="PTHR30085:SF6">
    <property type="entry name" value="ABC TRANSPORTER GLUTAMINE-BINDING PROTEIN GLNH"/>
    <property type="match status" value="1"/>
</dbReference>
<dbReference type="InterPro" id="IPR051455">
    <property type="entry name" value="Bact_solute-bind_prot3"/>
</dbReference>
<dbReference type="PANTHER" id="PTHR30085">
    <property type="entry name" value="AMINO ACID ABC TRANSPORTER PERMEASE"/>
    <property type="match status" value="1"/>
</dbReference>
<comment type="similarity">
    <text evidence="1">Belongs to the bacterial solute-binding protein 3 family.</text>
</comment>
<dbReference type="SUPFAM" id="SSF53850">
    <property type="entry name" value="Periplasmic binding protein-like II"/>
    <property type="match status" value="1"/>
</dbReference>
<dbReference type="InterPro" id="IPR001638">
    <property type="entry name" value="Solute-binding_3/MltF_N"/>
</dbReference>
<sequence>MKKVFSLAVLFLLSLLIAVSIIFSRANIEAEEQIIYWGVPIDTNLFGYYNIANGEIEGFDVDIAKAITHELTGDEANAKFVEVNSKSRVPMLKNGNIDAIIATMSITEERKKVVHFSDVYFNAGQTLLVPEDSSITSLDDLGPNDVVLAVKGTILADSLRKIKPDATIIELENYAEAFTALESNQGVAMTAEDVILMGILAQQPGGYKLVGENFTEEPYGIAVNHGQEEFLEAINQALIRIHENGTYEQIYAKWIP</sequence>
<keyword evidence="2" id="KW-0813">Transport</keyword>
<feature type="domain" description="Solute-binding protein family 3/N-terminal" evidence="4">
    <location>
        <begin position="34"/>
        <end position="256"/>
    </location>
</feature>
<evidence type="ECO:0000256" key="3">
    <source>
        <dbReference type="ARBA" id="ARBA00022729"/>
    </source>
</evidence>
<accession>A0A6I2GIE0</accession>
<name>A0A6I2GIE0_9LACT</name>